<dbReference type="OrthoDB" id="87732at2157"/>
<proteinExistence type="inferred from homology"/>
<evidence type="ECO:0000256" key="4">
    <source>
        <dbReference type="ARBA" id="ARBA00022840"/>
    </source>
</evidence>
<dbReference type="InterPro" id="IPR027417">
    <property type="entry name" value="P-loop_NTPase"/>
</dbReference>
<keyword evidence="6" id="KW-1185">Reference proteome</keyword>
<evidence type="ECO:0000256" key="2">
    <source>
        <dbReference type="ARBA" id="ARBA00022448"/>
    </source>
</evidence>
<dbReference type="InterPro" id="IPR050763">
    <property type="entry name" value="ABC_transporter_ATP-binding"/>
</dbReference>
<dbReference type="PANTHER" id="PTHR42711">
    <property type="entry name" value="ABC TRANSPORTER ATP-BINDING PROTEIN"/>
    <property type="match status" value="1"/>
</dbReference>
<keyword evidence="2" id="KW-0813">Transport</keyword>
<reference evidence="6" key="1">
    <citation type="submission" date="2017-06" db="EMBL/GenBank/DDBJ databases">
        <authorList>
            <person name="Cremers G."/>
        </authorList>
    </citation>
    <scope>NUCLEOTIDE SEQUENCE [LARGE SCALE GENOMIC DNA]</scope>
</reference>
<evidence type="ECO:0000313" key="5">
    <source>
        <dbReference type="EMBL" id="SNQ59123.1"/>
    </source>
</evidence>
<evidence type="ECO:0000313" key="6">
    <source>
        <dbReference type="Proteomes" id="UP000218615"/>
    </source>
</evidence>
<keyword evidence="4" id="KW-0067">ATP-binding</keyword>
<dbReference type="AlphaFoldDB" id="A0A284VIM6"/>
<name>A0A284VIM6_9EURY</name>
<gene>
    <name evidence="5" type="ORF">MNV_1070013</name>
</gene>
<protein>
    <submittedName>
        <fullName evidence="5">ABC-type multidrug transport system, ATPase component</fullName>
    </submittedName>
</protein>
<organism evidence="5 6">
    <name type="scientific">Candidatus Methanoperedens nitratireducens</name>
    <dbReference type="NCBI Taxonomy" id="1392998"/>
    <lineage>
        <taxon>Archaea</taxon>
        <taxon>Methanobacteriati</taxon>
        <taxon>Methanobacteriota</taxon>
        <taxon>Stenosarchaea group</taxon>
        <taxon>Methanomicrobia</taxon>
        <taxon>Methanosarcinales</taxon>
        <taxon>ANME-2 cluster</taxon>
        <taxon>Candidatus Methanoperedentaceae</taxon>
        <taxon>Candidatus Methanoperedens</taxon>
    </lineage>
</organism>
<dbReference type="GO" id="GO:0005524">
    <property type="term" value="F:ATP binding"/>
    <property type="evidence" value="ECO:0007669"/>
    <property type="project" value="UniProtKB-KW"/>
</dbReference>
<evidence type="ECO:0000256" key="3">
    <source>
        <dbReference type="ARBA" id="ARBA00022741"/>
    </source>
</evidence>
<dbReference type="Proteomes" id="UP000218615">
    <property type="component" value="Unassembled WGS sequence"/>
</dbReference>
<dbReference type="EMBL" id="FZMP01000010">
    <property type="protein sequence ID" value="SNQ59123.1"/>
    <property type="molecule type" value="Genomic_DNA"/>
</dbReference>
<dbReference type="PANTHER" id="PTHR42711:SF5">
    <property type="entry name" value="ABC TRANSPORTER ATP-BINDING PROTEIN NATA"/>
    <property type="match status" value="1"/>
</dbReference>
<dbReference type="SUPFAM" id="SSF52540">
    <property type="entry name" value="P-loop containing nucleoside triphosphate hydrolases"/>
    <property type="match status" value="1"/>
</dbReference>
<accession>A0A284VIM6</accession>
<dbReference type="Gene3D" id="3.40.50.300">
    <property type="entry name" value="P-loop containing nucleotide triphosphate hydrolases"/>
    <property type="match status" value="1"/>
</dbReference>
<evidence type="ECO:0000256" key="1">
    <source>
        <dbReference type="ARBA" id="ARBA00005417"/>
    </source>
</evidence>
<keyword evidence="3" id="KW-0547">Nucleotide-binding</keyword>
<dbReference type="RefSeq" id="WP_179293729.1">
    <property type="nucleotide sequence ID" value="NZ_FZMP01000010.1"/>
</dbReference>
<sequence length="149" mass="16996">MRKHFDILPKHINESSVLFLDDPTSGIYTLGAQMMRDLIKKLSKEKGVTVFLSSYSMAEVEEIYDRIGVIARGKLLAVGTMEELRNKLRDDYSTFIFAIEYILVCQNYDLCNKTHWLLETFSGMKITQNGDTNLLLLILIGDLLLQSAL</sequence>
<comment type="similarity">
    <text evidence="1">Belongs to the ABC transporter superfamily.</text>
</comment>